<dbReference type="PROSITE" id="PS50404">
    <property type="entry name" value="GST_NTER"/>
    <property type="match status" value="1"/>
</dbReference>
<dbReference type="InterPro" id="IPR010987">
    <property type="entry name" value="Glutathione-S-Trfase_C-like"/>
</dbReference>
<dbReference type="GO" id="GO:0006626">
    <property type="term" value="P:protein targeting to mitochondrion"/>
    <property type="evidence" value="ECO:0007669"/>
    <property type="project" value="TreeGrafter"/>
</dbReference>
<dbReference type="OrthoDB" id="249703at2759"/>
<dbReference type="EMBL" id="CACVKT020001872">
    <property type="protein sequence ID" value="CAC5372881.1"/>
    <property type="molecule type" value="Genomic_DNA"/>
</dbReference>
<dbReference type="Pfam" id="PF00043">
    <property type="entry name" value="GST_C"/>
    <property type="match status" value="1"/>
</dbReference>
<feature type="domain" description="GST N-terminal" evidence="3">
    <location>
        <begin position="4"/>
        <end position="85"/>
    </location>
</feature>
<dbReference type="Gene3D" id="1.20.1050.10">
    <property type="match status" value="1"/>
</dbReference>
<dbReference type="InterPro" id="IPR004046">
    <property type="entry name" value="GST_C"/>
</dbReference>
<dbReference type="AlphaFoldDB" id="A0A6J8AS79"/>
<keyword evidence="2" id="KW-1133">Transmembrane helix</keyword>
<protein>
    <submittedName>
        <fullName evidence="5">GDAP1</fullName>
    </submittedName>
</protein>
<dbReference type="GO" id="GO:0008053">
    <property type="term" value="P:mitochondrial fusion"/>
    <property type="evidence" value="ECO:0007669"/>
    <property type="project" value="TreeGrafter"/>
</dbReference>
<dbReference type="GO" id="GO:0005741">
    <property type="term" value="C:mitochondrial outer membrane"/>
    <property type="evidence" value="ECO:0007669"/>
    <property type="project" value="TreeGrafter"/>
</dbReference>
<organism evidence="5 6">
    <name type="scientific">Mytilus coruscus</name>
    <name type="common">Sea mussel</name>
    <dbReference type="NCBI Taxonomy" id="42192"/>
    <lineage>
        <taxon>Eukaryota</taxon>
        <taxon>Metazoa</taxon>
        <taxon>Spiralia</taxon>
        <taxon>Lophotrochozoa</taxon>
        <taxon>Mollusca</taxon>
        <taxon>Bivalvia</taxon>
        <taxon>Autobranchia</taxon>
        <taxon>Pteriomorphia</taxon>
        <taxon>Mytilida</taxon>
        <taxon>Mytiloidea</taxon>
        <taxon>Mytilidae</taxon>
        <taxon>Mytilinae</taxon>
        <taxon>Mytilus</taxon>
    </lineage>
</organism>
<evidence type="ECO:0000256" key="2">
    <source>
        <dbReference type="SAM" id="Phobius"/>
    </source>
</evidence>
<dbReference type="Gene3D" id="3.40.30.10">
    <property type="entry name" value="Glutaredoxin"/>
    <property type="match status" value="1"/>
</dbReference>
<dbReference type="PANTHER" id="PTHR44188">
    <property type="entry name" value="GDAP1, ISOFORM A"/>
    <property type="match status" value="1"/>
</dbReference>
<evidence type="ECO:0000259" key="3">
    <source>
        <dbReference type="PROSITE" id="PS50404"/>
    </source>
</evidence>
<gene>
    <name evidence="5" type="ORF">MCOR_10827</name>
</gene>
<dbReference type="CDD" id="cd00570">
    <property type="entry name" value="GST_N_family"/>
    <property type="match status" value="1"/>
</dbReference>
<dbReference type="GO" id="GO:0000266">
    <property type="term" value="P:mitochondrial fission"/>
    <property type="evidence" value="ECO:0007669"/>
    <property type="project" value="TreeGrafter"/>
</dbReference>
<feature type="domain" description="GST C-terminal" evidence="4">
    <location>
        <begin position="143"/>
        <end position="280"/>
    </location>
</feature>
<keyword evidence="2" id="KW-0472">Membrane</keyword>
<sequence>MSTSRFTLYYYYSSFCSQKVLLALFEKDCRFNRKLVNLHTGEQNSPDYMRINSDGLVPVLKDGEKIIVESDKIIEYIDKEVKSGPKLIPDPNTSAGREVLRLRNLMADINVRLLTFGVIANQELSISGVKMPRIFLKIISGRSGRDMVTNLERNAVKYPDLRQAYLTKAEKTRRSIDDAFKKENVVKCLDDTERTFDQLEESLQSSQAGVSGKEYWLTGSQFNVADILLAVIMDRLTILGLEDRFFSKSRRPLLFDYQQRIGQKKSVQMLRAEAKKIGPLLLLSSVKSVAPYVGSVSVLVLAVGASIWYLKNK</sequence>
<reference evidence="5 6" key="1">
    <citation type="submission" date="2020-06" db="EMBL/GenBank/DDBJ databases">
        <authorList>
            <person name="Li R."/>
            <person name="Bekaert M."/>
        </authorList>
    </citation>
    <scope>NUCLEOTIDE SEQUENCE [LARGE SCALE GENOMIC DNA]</scope>
    <source>
        <strain evidence="6">wild</strain>
    </source>
</reference>
<keyword evidence="6" id="KW-1185">Reference proteome</keyword>
<dbReference type="Pfam" id="PF13409">
    <property type="entry name" value="GST_N_2"/>
    <property type="match status" value="1"/>
</dbReference>
<evidence type="ECO:0000259" key="4">
    <source>
        <dbReference type="PROSITE" id="PS50405"/>
    </source>
</evidence>
<dbReference type="Proteomes" id="UP000507470">
    <property type="component" value="Unassembled WGS sequence"/>
</dbReference>
<dbReference type="InterPro" id="IPR036282">
    <property type="entry name" value="Glutathione-S-Trfase_C_sf"/>
</dbReference>
<feature type="transmembrane region" description="Helical" evidence="2">
    <location>
        <begin position="289"/>
        <end position="310"/>
    </location>
</feature>
<dbReference type="PANTHER" id="PTHR44188:SF1">
    <property type="entry name" value="GDAP1, ISOFORM A"/>
    <property type="match status" value="1"/>
</dbReference>
<dbReference type="SUPFAM" id="SSF47616">
    <property type="entry name" value="GST C-terminal domain-like"/>
    <property type="match status" value="1"/>
</dbReference>
<name>A0A6J8AS79_MYTCO</name>
<accession>A0A6J8AS79</accession>
<dbReference type="PROSITE" id="PS50405">
    <property type="entry name" value="GST_CTER"/>
    <property type="match status" value="1"/>
</dbReference>
<dbReference type="InterPro" id="IPR004045">
    <property type="entry name" value="Glutathione_S-Trfase_N"/>
</dbReference>
<keyword evidence="2" id="KW-0812">Transmembrane</keyword>
<proteinExistence type="inferred from homology"/>
<evidence type="ECO:0000256" key="1">
    <source>
        <dbReference type="ARBA" id="ARBA00007409"/>
    </source>
</evidence>
<evidence type="ECO:0000313" key="5">
    <source>
        <dbReference type="EMBL" id="CAC5372881.1"/>
    </source>
</evidence>
<dbReference type="InterPro" id="IPR036249">
    <property type="entry name" value="Thioredoxin-like_sf"/>
</dbReference>
<comment type="similarity">
    <text evidence="1">Belongs to the GST superfamily.</text>
</comment>
<dbReference type="SUPFAM" id="SSF52833">
    <property type="entry name" value="Thioredoxin-like"/>
    <property type="match status" value="1"/>
</dbReference>
<evidence type="ECO:0000313" key="6">
    <source>
        <dbReference type="Proteomes" id="UP000507470"/>
    </source>
</evidence>